<protein>
    <submittedName>
        <fullName evidence="2">Thioesterase-like protein</fullName>
    </submittedName>
</protein>
<dbReference type="STRING" id="768706.Desor_2747"/>
<proteinExistence type="predicted"/>
<name>G7WBF8_DESOD</name>
<dbReference type="EMBL" id="CP003108">
    <property type="protein sequence ID" value="AET68287.1"/>
    <property type="molecule type" value="Genomic_DNA"/>
</dbReference>
<dbReference type="SUPFAM" id="SSF54637">
    <property type="entry name" value="Thioesterase/thiol ester dehydrase-isomerase"/>
    <property type="match status" value="1"/>
</dbReference>
<feature type="domain" description="Thioesterase putative" evidence="1">
    <location>
        <begin position="6"/>
        <end position="145"/>
    </location>
</feature>
<dbReference type="NCBIfam" id="TIGR02447">
    <property type="entry name" value="yiiD_Cterm"/>
    <property type="match status" value="1"/>
</dbReference>
<keyword evidence="3" id="KW-1185">Reference proteome</keyword>
<reference evidence="3" key="1">
    <citation type="submission" date="2011-11" db="EMBL/GenBank/DDBJ databases">
        <title>Complete sequence of Desulfosporosinus orientis DSM 765.</title>
        <authorList>
            <person name="Lucas S."/>
            <person name="Han J."/>
            <person name="Lapidus A."/>
            <person name="Cheng J.-F."/>
            <person name="Goodwin L."/>
            <person name="Pitluck S."/>
            <person name="Peters L."/>
            <person name="Ovchinnikova G."/>
            <person name="Teshima H."/>
            <person name="Detter J.C."/>
            <person name="Han C."/>
            <person name="Tapia R."/>
            <person name="Land M."/>
            <person name="Hauser L."/>
            <person name="Kyrpides N."/>
            <person name="Ivanova N."/>
            <person name="Pagani I."/>
            <person name="Pester M."/>
            <person name="Spring S."/>
            <person name="Ollivier B."/>
            <person name="Rattei T."/>
            <person name="Klenk H.-P."/>
            <person name="Wagner M."/>
            <person name="Loy A."/>
            <person name="Woyke T."/>
        </authorList>
    </citation>
    <scope>NUCLEOTIDE SEQUENCE [LARGE SCALE GENOMIC DNA]</scope>
    <source>
        <strain evidence="3">ATCC 19365 / DSM 765 / NCIMB 8382 / VKM B-1628</strain>
    </source>
</reference>
<evidence type="ECO:0000313" key="3">
    <source>
        <dbReference type="Proteomes" id="UP000006346"/>
    </source>
</evidence>
<gene>
    <name evidence="2" type="ordered locus">Desor_2747</name>
</gene>
<dbReference type="HOGENOM" id="CLU_112070_0_1_9"/>
<organism evidence="2 3">
    <name type="scientific">Desulfosporosinus orientis (strain ATCC 19365 / DSM 765 / NCIMB 8382 / VKM B-1628 / Singapore I)</name>
    <name type="common">Desulfotomaculum orientis</name>
    <dbReference type="NCBI Taxonomy" id="768706"/>
    <lineage>
        <taxon>Bacteria</taxon>
        <taxon>Bacillati</taxon>
        <taxon>Bacillota</taxon>
        <taxon>Clostridia</taxon>
        <taxon>Eubacteriales</taxon>
        <taxon>Desulfitobacteriaceae</taxon>
        <taxon>Desulfosporosinus</taxon>
    </lineage>
</organism>
<evidence type="ECO:0000259" key="1">
    <source>
        <dbReference type="Pfam" id="PF09500"/>
    </source>
</evidence>
<dbReference type="KEGG" id="dor:Desor_2747"/>
<dbReference type="Pfam" id="PF09500">
    <property type="entry name" value="YiiD_C"/>
    <property type="match status" value="1"/>
</dbReference>
<dbReference type="eggNOG" id="COG2050">
    <property type="taxonomic scope" value="Bacteria"/>
</dbReference>
<dbReference type="InterPro" id="IPR012660">
    <property type="entry name" value="YiiD_C"/>
</dbReference>
<dbReference type="Gene3D" id="3.10.129.10">
    <property type="entry name" value="Hotdog Thioesterase"/>
    <property type="match status" value="1"/>
</dbReference>
<dbReference type="InterPro" id="IPR029069">
    <property type="entry name" value="HotDog_dom_sf"/>
</dbReference>
<accession>G7WBF8</accession>
<evidence type="ECO:0000313" key="2">
    <source>
        <dbReference type="EMBL" id="AET68287.1"/>
    </source>
</evidence>
<reference evidence="2 3" key="2">
    <citation type="journal article" date="2012" name="J. Bacteriol.">
        <title>Complete genome sequences of Desulfosporosinus orientis DSM765T, Desulfosporosinus youngiae DSM17734T, Desulfosporosinus meridiei DSM13257T, and Desulfosporosinus acidiphilus DSM22704T.</title>
        <authorList>
            <person name="Pester M."/>
            <person name="Brambilla E."/>
            <person name="Alazard D."/>
            <person name="Rattei T."/>
            <person name="Weinmaier T."/>
            <person name="Han J."/>
            <person name="Lucas S."/>
            <person name="Lapidus A."/>
            <person name="Cheng J.F."/>
            <person name="Goodwin L."/>
            <person name="Pitluck S."/>
            <person name="Peters L."/>
            <person name="Ovchinnikova G."/>
            <person name="Teshima H."/>
            <person name="Detter J.C."/>
            <person name="Han C.S."/>
            <person name="Tapia R."/>
            <person name="Land M.L."/>
            <person name="Hauser L."/>
            <person name="Kyrpides N.C."/>
            <person name="Ivanova N.N."/>
            <person name="Pagani I."/>
            <person name="Huntmann M."/>
            <person name="Wei C.L."/>
            <person name="Davenport K.W."/>
            <person name="Daligault H."/>
            <person name="Chain P.S."/>
            <person name="Chen A."/>
            <person name="Mavromatis K."/>
            <person name="Markowitz V."/>
            <person name="Szeto E."/>
            <person name="Mikhailova N."/>
            <person name="Pati A."/>
            <person name="Wagner M."/>
            <person name="Woyke T."/>
            <person name="Ollivier B."/>
            <person name="Klenk H.P."/>
            <person name="Spring S."/>
            <person name="Loy A."/>
        </authorList>
    </citation>
    <scope>NUCLEOTIDE SEQUENCE [LARGE SCALE GENOMIC DNA]</scope>
    <source>
        <strain evidence="3">ATCC 19365 / DSM 765 / NCIMB 8382 / VKM B-1628</strain>
    </source>
</reference>
<dbReference type="Proteomes" id="UP000006346">
    <property type="component" value="Chromosome"/>
</dbReference>
<dbReference type="AlphaFoldDB" id="G7WBF8"/>
<dbReference type="OrthoDB" id="572024at2"/>
<sequence length="146" mass="16904">MDEIGFQKLIYDQIPITEKMGLEVIEFKPLSVKILARLKPNLNHKCTAFGGSINSLMTVCGWAAVFINIKEIDPNSHIVIQRSNIEYFLPIDKDFTAECTIEEQAGIEKFLFTYKKYSRARLKLNVFCRDNDKILSKFEGQYVVFR</sequence>